<reference evidence="6" key="1">
    <citation type="submission" date="2019-05" db="EMBL/GenBank/DDBJ databases">
        <title>Annotation for the trematode Fasciolopsis buski.</title>
        <authorList>
            <person name="Choi Y.-J."/>
        </authorList>
    </citation>
    <scope>NUCLEOTIDE SEQUENCE</scope>
    <source>
        <strain evidence="6">HT</strain>
        <tissue evidence="6">Whole worm</tissue>
    </source>
</reference>
<evidence type="ECO:0000256" key="3">
    <source>
        <dbReference type="ARBA" id="ARBA00022777"/>
    </source>
</evidence>
<dbReference type="SUPFAM" id="SSF52540">
    <property type="entry name" value="P-loop containing nucleoside triphosphate hydrolases"/>
    <property type="match status" value="1"/>
</dbReference>
<dbReference type="CDD" id="cd22967">
    <property type="entry name" value="DD_AK7"/>
    <property type="match status" value="1"/>
</dbReference>
<feature type="coiled-coil region" evidence="4">
    <location>
        <begin position="698"/>
        <end position="732"/>
    </location>
</feature>
<evidence type="ECO:0000256" key="2">
    <source>
        <dbReference type="ARBA" id="ARBA00022741"/>
    </source>
</evidence>
<sequence>MSEETVKRRVFLANADRYDEFYIGKLLSQATIGSATSANDMEQMEEDEAEKKEKPEDKYEVYSALFGMSEENPVFLREVFKCEKRRELYNRIFTCDYIIYNIKDDARTIDEAMWVLDQLHENIATISSQKMFILISSMLTWAKSSPLDENDHEMPYTDEDYARRKAHRGYLQHLKAEKRTVYLGKTDKTKLLTYVIATGVTYGEKQNILHWFFKQAWNNAPMINFPGDGQNVVPTIHVYDLASIVQTIMEMRPTKHYILAKDESQNTLLEIAKAISKGLSTGKTKSITRDEAFLSEDVTQSHIDQLLINLRMDASFIREQGTFRWHCENGIPEEIGKLLREFKLSRKLIPIRLCILGPPVSGKSTLVKRLCDYYKLHHIHIKSVIDEAIAALRKRVEADMDVSDPPSKMSNPASVEDEDELGAAGATELLETVQQNMEDNNGRLDLDLVTNFLRQKLNSKPCQNQGYIIDGYPKSKKQAAALFSGGGGDDDEEKGEGDEMDEEGAVGRKEAGGTEPSPAEIFARKYLPSGFELDDVCGEPGLLPTQPIPEQLSKGLLPDYVFELQASDQFLRERVLHMPEHKVHRTHFTEAGLLRRLTEYRTNQIGGTPISGSAGGLSVGEALSVETEPEQMLLHSMSPLASASIQENSVRAYFDAKGVLQIPIDVMSEESEEMENTARKIIHFIGSPRNYGLTPDERDELERKQIAERLKKERLEEECIHYEAEAEMMARKQRQEEWMKKNEKLVQEETEILNREAEPLRIYLRKHVMPVLANGLMECVRRRPDDPIDFLAEYLFFNNPQTD</sequence>
<keyword evidence="2" id="KW-0547">Nucleotide-binding</keyword>
<dbReference type="GO" id="GO:0019205">
    <property type="term" value="F:nucleobase-containing compound kinase activity"/>
    <property type="evidence" value="ECO:0007669"/>
    <property type="project" value="InterPro"/>
</dbReference>
<feature type="region of interest" description="Disordered" evidence="5">
    <location>
        <begin position="37"/>
        <end position="56"/>
    </location>
</feature>
<evidence type="ECO:0000313" key="6">
    <source>
        <dbReference type="EMBL" id="KAA0192425.1"/>
    </source>
</evidence>
<keyword evidence="1" id="KW-0808">Transferase</keyword>
<dbReference type="PANTHER" id="PTHR23359">
    <property type="entry name" value="NUCLEOTIDE KINASE"/>
    <property type="match status" value="1"/>
</dbReference>
<dbReference type="EMBL" id="LUCM01005701">
    <property type="protein sequence ID" value="KAA0192425.1"/>
    <property type="molecule type" value="Genomic_DNA"/>
</dbReference>
<protein>
    <submittedName>
        <fullName evidence="6">Adenylate kinase</fullName>
    </submittedName>
</protein>
<dbReference type="GO" id="GO:0005524">
    <property type="term" value="F:ATP binding"/>
    <property type="evidence" value="ECO:0007669"/>
    <property type="project" value="InterPro"/>
</dbReference>
<dbReference type="GO" id="GO:0006139">
    <property type="term" value="P:nucleobase-containing compound metabolic process"/>
    <property type="evidence" value="ECO:0007669"/>
    <property type="project" value="InterPro"/>
</dbReference>
<dbReference type="Gene3D" id="3.40.50.300">
    <property type="entry name" value="P-loop containing nucleotide triphosphate hydrolases"/>
    <property type="match status" value="1"/>
</dbReference>
<feature type="compositionally biased region" description="Acidic residues" evidence="5">
    <location>
        <begin position="488"/>
        <end position="504"/>
    </location>
</feature>
<dbReference type="AlphaFoldDB" id="A0A8E0RZX3"/>
<gene>
    <name evidence="6" type="ORF">FBUS_01708</name>
</gene>
<dbReference type="Pfam" id="PF05186">
    <property type="entry name" value="Dpy-30"/>
    <property type="match status" value="1"/>
</dbReference>
<evidence type="ECO:0000256" key="1">
    <source>
        <dbReference type="ARBA" id="ARBA00022679"/>
    </source>
</evidence>
<proteinExistence type="predicted"/>
<dbReference type="SUPFAM" id="SSF51735">
    <property type="entry name" value="NAD(P)-binding Rossmann-fold domains"/>
    <property type="match status" value="1"/>
</dbReference>
<evidence type="ECO:0000256" key="4">
    <source>
        <dbReference type="SAM" id="Coils"/>
    </source>
</evidence>
<feature type="region of interest" description="Disordered" evidence="5">
    <location>
        <begin position="480"/>
        <end position="516"/>
    </location>
</feature>
<dbReference type="InterPro" id="IPR007858">
    <property type="entry name" value="Dpy-30_motif"/>
</dbReference>
<evidence type="ECO:0000256" key="5">
    <source>
        <dbReference type="SAM" id="MobiDB-lite"/>
    </source>
</evidence>
<keyword evidence="4" id="KW-0175">Coiled coil</keyword>
<evidence type="ECO:0000313" key="7">
    <source>
        <dbReference type="Proteomes" id="UP000728185"/>
    </source>
</evidence>
<comment type="caution">
    <text evidence="6">The sequence shown here is derived from an EMBL/GenBank/DDBJ whole genome shotgun (WGS) entry which is preliminary data.</text>
</comment>
<keyword evidence="3 6" id="KW-0418">Kinase</keyword>
<dbReference type="Gene3D" id="3.40.50.720">
    <property type="entry name" value="NAD(P)-binding Rossmann-like Domain"/>
    <property type="match status" value="1"/>
</dbReference>
<keyword evidence="7" id="KW-1185">Reference proteome</keyword>
<dbReference type="OrthoDB" id="10262413at2759"/>
<dbReference type="InterPro" id="IPR047499">
    <property type="entry name" value="DD_AK7"/>
</dbReference>
<organism evidence="6 7">
    <name type="scientific">Fasciolopsis buskii</name>
    <dbReference type="NCBI Taxonomy" id="27845"/>
    <lineage>
        <taxon>Eukaryota</taxon>
        <taxon>Metazoa</taxon>
        <taxon>Spiralia</taxon>
        <taxon>Lophotrochozoa</taxon>
        <taxon>Platyhelminthes</taxon>
        <taxon>Trematoda</taxon>
        <taxon>Digenea</taxon>
        <taxon>Plagiorchiida</taxon>
        <taxon>Echinostomata</taxon>
        <taxon>Echinostomatoidea</taxon>
        <taxon>Fasciolidae</taxon>
        <taxon>Fasciolopsis</taxon>
    </lineage>
</organism>
<dbReference type="InterPro" id="IPR027417">
    <property type="entry name" value="P-loop_NTPase"/>
</dbReference>
<dbReference type="Proteomes" id="UP000728185">
    <property type="component" value="Unassembled WGS sequence"/>
</dbReference>
<name>A0A8E0RZX3_9TREM</name>
<dbReference type="Gene3D" id="1.20.890.10">
    <property type="entry name" value="cAMP-dependent protein kinase regulatory subunit, dimerization-anchoring domain"/>
    <property type="match status" value="1"/>
</dbReference>
<dbReference type="InterPro" id="IPR000850">
    <property type="entry name" value="Adenylat/UMP-CMP_kin"/>
</dbReference>
<dbReference type="InterPro" id="IPR036291">
    <property type="entry name" value="NAD(P)-bd_dom_sf"/>
</dbReference>
<accession>A0A8E0RZX3</accession>